<comment type="subunit">
    <text evidence="6">Part of the 30S ribosomal subunit. Contacts proteins S9 and S11.</text>
</comment>
<keyword evidence="6" id="KW-0820">tRNA-binding</keyword>
<gene>
    <name evidence="6" type="primary">rpsG</name>
    <name evidence="8" type="ORF">A3A91_01755</name>
</gene>
<dbReference type="PIRSF" id="PIRSF002122">
    <property type="entry name" value="RPS7p_RPS7a_RPS5e_RPS7o"/>
    <property type="match status" value="1"/>
</dbReference>
<organism evidence="8 9">
    <name type="scientific">Candidatus Nomurabacteria bacterium RIFCSPLOWO2_01_FULL_36_16</name>
    <dbReference type="NCBI Taxonomy" id="1801767"/>
    <lineage>
        <taxon>Bacteria</taxon>
        <taxon>Candidatus Nomuraibacteriota</taxon>
    </lineage>
</organism>
<dbReference type="InterPro" id="IPR023798">
    <property type="entry name" value="Ribosomal_uS7_dom"/>
</dbReference>
<dbReference type="FunFam" id="1.10.455.10:FF:000001">
    <property type="entry name" value="30S ribosomal protein S7"/>
    <property type="match status" value="1"/>
</dbReference>
<protein>
    <recommendedName>
        <fullName evidence="6">Small ribosomal subunit protein uS7</fullName>
    </recommendedName>
</protein>
<dbReference type="Proteomes" id="UP000177001">
    <property type="component" value="Unassembled WGS sequence"/>
</dbReference>
<comment type="function">
    <text evidence="6">One of the primary rRNA binding proteins, it binds directly to 16S rRNA where it nucleates assembly of the head domain of the 30S subunit. Is located at the subunit interface close to the decoding center, probably blocks exit of the E-site tRNA.</text>
</comment>
<evidence type="ECO:0000256" key="4">
    <source>
        <dbReference type="ARBA" id="ARBA00022980"/>
    </source>
</evidence>
<evidence type="ECO:0000259" key="7">
    <source>
        <dbReference type="Pfam" id="PF00177"/>
    </source>
</evidence>
<evidence type="ECO:0000313" key="8">
    <source>
        <dbReference type="EMBL" id="OGI86712.1"/>
    </source>
</evidence>
<evidence type="ECO:0000256" key="2">
    <source>
        <dbReference type="ARBA" id="ARBA00022730"/>
    </source>
</evidence>
<dbReference type="Pfam" id="PF00177">
    <property type="entry name" value="Ribosomal_S7"/>
    <property type="match status" value="1"/>
</dbReference>
<name>A0A1F6WXV6_9BACT</name>
<dbReference type="CDD" id="cd14869">
    <property type="entry name" value="uS7_Bacteria"/>
    <property type="match status" value="1"/>
</dbReference>
<evidence type="ECO:0000313" key="9">
    <source>
        <dbReference type="Proteomes" id="UP000177001"/>
    </source>
</evidence>
<dbReference type="InterPro" id="IPR005717">
    <property type="entry name" value="Ribosomal_uS7_bac/org-type"/>
</dbReference>
<sequence length="156" mass="17876">MRRKIKNRNIIQPDFIYNSQKLEKFINYIMWSGKKETARKVMYATFDVIKEKTGNPNPLEVFDLAMKNAGPLTEVRSKRIGGANYQIPIEVRSERRIALAMRWIRDAARGGKGKPMHLKLADELIAASKGEGSAIKKREDTHKMAEANKAFAHFAW</sequence>
<dbReference type="InterPro" id="IPR000235">
    <property type="entry name" value="Ribosomal_uS7"/>
</dbReference>
<dbReference type="PANTHER" id="PTHR11205">
    <property type="entry name" value="RIBOSOMAL PROTEIN S7"/>
    <property type="match status" value="1"/>
</dbReference>
<keyword evidence="5 6" id="KW-0687">Ribonucleoprotein</keyword>
<dbReference type="SUPFAM" id="SSF47973">
    <property type="entry name" value="Ribosomal protein S7"/>
    <property type="match status" value="1"/>
</dbReference>
<dbReference type="GO" id="GO:0003735">
    <property type="term" value="F:structural constituent of ribosome"/>
    <property type="evidence" value="ECO:0007669"/>
    <property type="project" value="InterPro"/>
</dbReference>
<evidence type="ECO:0000256" key="5">
    <source>
        <dbReference type="ARBA" id="ARBA00023274"/>
    </source>
</evidence>
<dbReference type="InterPro" id="IPR036823">
    <property type="entry name" value="Ribosomal_uS7_dom_sf"/>
</dbReference>
<reference evidence="8 9" key="1">
    <citation type="journal article" date="2016" name="Nat. Commun.">
        <title>Thousands of microbial genomes shed light on interconnected biogeochemical processes in an aquifer system.</title>
        <authorList>
            <person name="Anantharaman K."/>
            <person name="Brown C.T."/>
            <person name="Hug L.A."/>
            <person name="Sharon I."/>
            <person name="Castelle C.J."/>
            <person name="Probst A.J."/>
            <person name="Thomas B.C."/>
            <person name="Singh A."/>
            <person name="Wilkins M.J."/>
            <person name="Karaoz U."/>
            <person name="Brodie E.L."/>
            <person name="Williams K.H."/>
            <person name="Hubbard S.S."/>
            <person name="Banfield J.F."/>
        </authorList>
    </citation>
    <scope>NUCLEOTIDE SEQUENCE [LARGE SCALE GENOMIC DNA]</scope>
</reference>
<dbReference type="AlphaFoldDB" id="A0A1F6WXV6"/>
<keyword evidence="3 6" id="KW-0694">RNA-binding</keyword>
<keyword evidence="4 6" id="KW-0689">Ribosomal protein</keyword>
<dbReference type="NCBIfam" id="TIGR01029">
    <property type="entry name" value="rpsG_bact"/>
    <property type="match status" value="1"/>
</dbReference>
<accession>A0A1F6WXV6</accession>
<dbReference type="Gene3D" id="1.10.455.10">
    <property type="entry name" value="Ribosomal protein S7 domain"/>
    <property type="match status" value="1"/>
</dbReference>
<comment type="caution">
    <text evidence="8">The sequence shown here is derived from an EMBL/GenBank/DDBJ whole genome shotgun (WGS) entry which is preliminary data.</text>
</comment>
<evidence type="ECO:0000256" key="6">
    <source>
        <dbReference type="HAMAP-Rule" id="MF_00480"/>
    </source>
</evidence>
<proteinExistence type="inferred from homology"/>
<dbReference type="GO" id="GO:0019843">
    <property type="term" value="F:rRNA binding"/>
    <property type="evidence" value="ECO:0007669"/>
    <property type="project" value="UniProtKB-UniRule"/>
</dbReference>
<dbReference type="EMBL" id="MFUR01000011">
    <property type="protein sequence ID" value="OGI86712.1"/>
    <property type="molecule type" value="Genomic_DNA"/>
</dbReference>
<evidence type="ECO:0000256" key="1">
    <source>
        <dbReference type="ARBA" id="ARBA00007151"/>
    </source>
</evidence>
<dbReference type="GO" id="GO:0006412">
    <property type="term" value="P:translation"/>
    <property type="evidence" value="ECO:0007669"/>
    <property type="project" value="UniProtKB-UniRule"/>
</dbReference>
<feature type="domain" description="Small ribosomal subunit protein uS7" evidence="7">
    <location>
        <begin position="1"/>
        <end position="149"/>
    </location>
</feature>
<comment type="similarity">
    <text evidence="1 6">Belongs to the universal ribosomal protein uS7 family.</text>
</comment>
<dbReference type="GO" id="GO:0000049">
    <property type="term" value="F:tRNA binding"/>
    <property type="evidence" value="ECO:0007669"/>
    <property type="project" value="UniProtKB-UniRule"/>
</dbReference>
<dbReference type="GO" id="GO:0015935">
    <property type="term" value="C:small ribosomal subunit"/>
    <property type="evidence" value="ECO:0007669"/>
    <property type="project" value="InterPro"/>
</dbReference>
<dbReference type="HAMAP" id="MF_00480_B">
    <property type="entry name" value="Ribosomal_uS7_B"/>
    <property type="match status" value="1"/>
</dbReference>
<evidence type="ECO:0000256" key="3">
    <source>
        <dbReference type="ARBA" id="ARBA00022884"/>
    </source>
</evidence>
<keyword evidence="2 6" id="KW-0699">rRNA-binding</keyword>